<feature type="domain" description="Baseplate protein J-like barrel" evidence="1">
    <location>
        <begin position="106"/>
        <end position="185"/>
    </location>
</feature>
<organism evidence="2 3">
    <name type="scientific">Azospirillum baldaniorum</name>
    <dbReference type="NCBI Taxonomy" id="1064539"/>
    <lineage>
        <taxon>Bacteria</taxon>
        <taxon>Pseudomonadati</taxon>
        <taxon>Pseudomonadota</taxon>
        <taxon>Alphaproteobacteria</taxon>
        <taxon>Rhodospirillales</taxon>
        <taxon>Azospirillaceae</taxon>
        <taxon>Azospirillum</taxon>
    </lineage>
</organism>
<dbReference type="RefSeq" id="WP_014199378.1">
    <property type="nucleotide sequence ID" value="NC_016595.1"/>
</dbReference>
<protein>
    <submittedName>
        <fullName evidence="2">Bacteriophage protein</fullName>
    </submittedName>
</protein>
<dbReference type="AlphaFoldDB" id="A0A9P1JZM7"/>
<evidence type="ECO:0000259" key="1">
    <source>
        <dbReference type="Pfam" id="PF04865"/>
    </source>
</evidence>
<keyword evidence="3" id="KW-1185">Reference proteome</keyword>
<proteinExistence type="predicted"/>
<dbReference type="EMBL" id="HE577330">
    <property type="protein sequence ID" value="CCD02866.1"/>
    <property type="molecule type" value="Genomic_DNA"/>
</dbReference>
<dbReference type="KEGG" id="abs:AZOBR_p340104"/>
<reference evidence="2 3" key="1">
    <citation type="journal article" date="2011" name="PLoS Genet.">
        <title>Azospirillum genomes reveal transition of bacteria from aquatic to terrestrial environments.</title>
        <authorList>
            <person name="Wisniewski-Dye F."/>
            <person name="Borziak K."/>
            <person name="Khalsa-Moyers G."/>
            <person name="Alexandre G."/>
            <person name="Sukharnikov L.O."/>
            <person name="Wuichet K."/>
            <person name="Hurst G.B."/>
            <person name="McDonald W.H."/>
            <person name="Robertson J.S."/>
            <person name="Barbe V."/>
            <person name="Calteau A."/>
            <person name="Rouy Z."/>
            <person name="Mangenot S."/>
            <person name="Prigent-Combaret C."/>
            <person name="Normand P."/>
            <person name="Boyer M."/>
            <person name="Siguier P."/>
            <person name="Dessaux Y."/>
            <person name="Elmerich C."/>
            <person name="Condemine G."/>
            <person name="Krishnen G."/>
            <person name="Kennedy I."/>
            <person name="Paterson A.H."/>
            <person name="Gonzalez V."/>
            <person name="Mavingui P."/>
            <person name="Zhulin I.B."/>
        </authorList>
    </citation>
    <scope>NUCLEOTIDE SEQUENCE [LARGE SCALE GENOMIC DNA]</scope>
    <source>
        <strain evidence="2 3">Sp245</strain>
    </source>
</reference>
<gene>
    <name evidence="2" type="ORF">AZOBR_p340104</name>
</gene>
<geneLocation type="plasmid" evidence="2 3">
    <name>AZOBR_p3</name>
</geneLocation>
<evidence type="ECO:0000313" key="3">
    <source>
        <dbReference type="Proteomes" id="UP000007319"/>
    </source>
</evidence>
<dbReference type="InterPro" id="IPR006949">
    <property type="entry name" value="Barrel_Baseplate_J-like"/>
</dbReference>
<dbReference type="Pfam" id="PF04865">
    <property type="entry name" value="Baseplate_J"/>
    <property type="match status" value="1"/>
</dbReference>
<dbReference type="Proteomes" id="UP000007319">
    <property type="component" value="Plasmid AZOBR_p3"/>
</dbReference>
<accession>A0A9P1JZM7</accession>
<evidence type="ECO:0000313" key="2">
    <source>
        <dbReference type="EMBL" id="CCD02866.1"/>
    </source>
</evidence>
<keyword evidence="2" id="KW-0614">Plasmid</keyword>
<sequence length="417" mass="41913">MTTYPLPTLAATVSASGITAPAYVDIYASLQASFQAIYGSDSYIAPDSQDGQMLAIFARAIHDSNSAAIAAYNNFSPATAQGTGLSYAVKINGISRIGATNSVAVVTITGQAGTVISNGLIGDDQSLGTQWALQATVTIPPEGEVTTAATCTTAGAVAAEADTLTRILNPQRGWQAVTNAAAASLGRAVESDAALRQRQAQSTSLAAVTPLAALYGQIANAAGVTRLRLYENDTGTTDGNGIPGHTVCAVVEGGAPALIAQAIAVKKAPGTGTYGDTSVLVTDPSGVPVTIRYSTLAYTDIYATVTITPLAGYTSAIGGYIVAALVQEINSTTIGAPVTYGRLWSAANLTGTAAIAAVSAASGAAQTQAQLDALSATYDVTAITVGTAPDPSGSANVPVPFDSVAQTETDQIVLTVE</sequence>
<name>A0A9P1JZM7_9PROT</name>